<dbReference type="AlphaFoldDB" id="A0AAE9AEG1"/>
<dbReference type="Gene3D" id="1.10.565.10">
    <property type="entry name" value="Retinoid X Receptor"/>
    <property type="match status" value="1"/>
</dbReference>
<dbReference type="GO" id="GO:0008270">
    <property type="term" value="F:zinc ion binding"/>
    <property type="evidence" value="ECO:0007669"/>
    <property type="project" value="UniProtKB-KW"/>
</dbReference>
<feature type="compositionally biased region" description="Basic and acidic residues" evidence="9">
    <location>
        <begin position="906"/>
        <end position="917"/>
    </location>
</feature>
<dbReference type="InterPro" id="IPR023780">
    <property type="entry name" value="Chromo_domain"/>
</dbReference>
<dbReference type="Gene3D" id="3.30.50.10">
    <property type="entry name" value="Erythroid Transcription Factor GATA-1, subunit A"/>
    <property type="match status" value="2"/>
</dbReference>
<feature type="compositionally biased region" description="Basic and acidic residues" evidence="9">
    <location>
        <begin position="781"/>
        <end position="800"/>
    </location>
</feature>
<feature type="region of interest" description="Disordered" evidence="9">
    <location>
        <begin position="682"/>
        <end position="816"/>
    </location>
</feature>
<feature type="region of interest" description="Disordered" evidence="9">
    <location>
        <begin position="516"/>
        <end position="632"/>
    </location>
</feature>
<keyword evidence="5" id="KW-0238">DNA-binding</keyword>
<keyword evidence="2" id="KW-0863">Zinc-finger</keyword>
<keyword evidence="4" id="KW-0805">Transcription regulation</keyword>
<keyword evidence="3" id="KW-0862">Zinc</keyword>
<evidence type="ECO:0000256" key="6">
    <source>
        <dbReference type="ARBA" id="ARBA00023163"/>
    </source>
</evidence>
<feature type="region of interest" description="Disordered" evidence="9">
    <location>
        <begin position="861"/>
        <end position="981"/>
    </location>
</feature>
<feature type="domain" description="Nuclear receptor" evidence="11">
    <location>
        <begin position="79"/>
        <end position="154"/>
    </location>
</feature>
<dbReference type="FunFam" id="2.40.50.40:FF:000044">
    <property type="entry name" value="C.Elegans Chromodomain protein"/>
    <property type="match status" value="1"/>
</dbReference>
<keyword evidence="6" id="KW-0804">Transcription</keyword>
<evidence type="ECO:0000313" key="13">
    <source>
        <dbReference type="Proteomes" id="UP000827892"/>
    </source>
</evidence>
<dbReference type="SUPFAM" id="SSF48508">
    <property type="entry name" value="Nuclear receptor ligand-binding domain"/>
    <property type="match status" value="1"/>
</dbReference>
<evidence type="ECO:0000256" key="8">
    <source>
        <dbReference type="ARBA" id="ARBA00023242"/>
    </source>
</evidence>
<proteinExistence type="predicted"/>
<evidence type="ECO:0000256" key="3">
    <source>
        <dbReference type="ARBA" id="ARBA00022833"/>
    </source>
</evidence>
<dbReference type="InterPro" id="IPR000953">
    <property type="entry name" value="Chromo/chromo_shadow_dom"/>
</dbReference>
<evidence type="ECO:0000259" key="10">
    <source>
        <dbReference type="PROSITE" id="PS50013"/>
    </source>
</evidence>
<evidence type="ECO:0000256" key="1">
    <source>
        <dbReference type="ARBA" id="ARBA00022723"/>
    </source>
</evidence>
<sequence>MDQKLCVVCGAISKIKIFGINVCSACKSFYQFWKRQGQYLECAKNQSCEITEIIRSCTFCRWKRWQEKVRFTNDPIALQTPCFVCGRNMLLHHPSGTNYCHACRAFFTRNVGKVLHCVERKKQCVFSRNNQKNCGYCRMKKCLDVGMKAREKVMNSKDAEKCRKVEEITQIIEEFKANQALIRQQIFEGVPMSLFIITQPNISQLTHRLNAWQIFSSHMNQEILNLIYFSKSILSLDQMTVQDQLALTKKTIFKMYLLHVVPVISLKGLVLRNGQCIDFKSLELLYGNKLAKKVLEFSEDVKHLSFYKENLVHVLALMLIPRSQEVQNLITGTIGDLIYIQHKLDILETTMAKGHRRSSSRSGHQTSHFQVHHSKRRPKRAARDQKIQKFDENSEERSGERSGDSGIKKILDHVHLPNHYVEYKVVLNNGKRRQISEFDFQDNIDMLIAYKNHITGQPDNEDEDFAIDKILAHRFVDKKPLFLVMWEGYPNPVSHSELWEEDLQSSKDLLKAYMDSHDMNAPDTSDDDSEPDEPEEEKEEPKKQKSGYSMKDLKDSDDDESDVEEVRKTRTSPKKVQNGRTKDSDESDVEEVRKAGTAPRTFKNKKEKKQMKSKDKKGRKAKEPEEDEEEEDYVVERIVSHRVHRNKILYKVMWEGYPKEKDHTEMEEKDLEDCKEILQAYKAAHMTPVDSSDSDSVQEEAPQSPRKTFERQDSEDSDDEPEQPESEKSSPAKKSKVAVSSDDEEEDEQPKSVKNSPPKKSFSKKSKVAVSSDEEEEEEEDKKTSKKDFKKSSSSKKESDVSEDEEDEEDYVVEKIVSHRTVKNKVLYRLMWEGYPKPKDYTEMEEKDLKDCPKILKAYKDSLKKKDSEDESDEEEGVPKKKKMSKKTKKTGHSMKELVDSDDEDDCKKLGPSKKDLVTTVDEMDASDSTSSDSEKEEDVKKTPKKASRREVSDDEEEEDQQPSKKKQKTSDTPTRRRSGR</sequence>
<dbReference type="FunFam" id="3.30.50.10:FF:000153">
    <property type="entry name" value="Protein CBG13679"/>
    <property type="match status" value="1"/>
</dbReference>
<dbReference type="SMART" id="SM00298">
    <property type="entry name" value="CHROMO"/>
    <property type="match status" value="3"/>
</dbReference>
<dbReference type="InterPro" id="IPR035500">
    <property type="entry name" value="NHR-like_dom_sf"/>
</dbReference>
<organism evidence="12 13">
    <name type="scientific">Caenorhabditis briggsae</name>
    <dbReference type="NCBI Taxonomy" id="6238"/>
    <lineage>
        <taxon>Eukaryota</taxon>
        <taxon>Metazoa</taxon>
        <taxon>Ecdysozoa</taxon>
        <taxon>Nematoda</taxon>
        <taxon>Chromadorea</taxon>
        <taxon>Rhabditida</taxon>
        <taxon>Rhabditina</taxon>
        <taxon>Rhabditomorpha</taxon>
        <taxon>Rhabditoidea</taxon>
        <taxon>Rhabditidae</taxon>
        <taxon>Peloderinae</taxon>
        <taxon>Caenorhabditis</taxon>
    </lineage>
</organism>
<dbReference type="SUPFAM" id="SSF54160">
    <property type="entry name" value="Chromo domain-like"/>
    <property type="match status" value="3"/>
</dbReference>
<dbReference type="PROSITE" id="PS51030">
    <property type="entry name" value="NUCLEAR_REC_DBD_2"/>
    <property type="match status" value="2"/>
</dbReference>
<feature type="compositionally biased region" description="Acidic residues" evidence="9">
    <location>
        <begin position="524"/>
        <end position="538"/>
    </location>
</feature>
<feature type="domain" description="Nuclear receptor" evidence="11">
    <location>
        <begin position="3"/>
        <end position="78"/>
    </location>
</feature>
<keyword evidence="1" id="KW-0479">Metal-binding</keyword>
<dbReference type="InterPro" id="IPR037948">
    <property type="entry name" value="Cec-4"/>
</dbReference>
<reference evidence="12 13" key="1">
    <citation type="submission" date="2022-05" db="EMBL/GenBank/DDBJ databases">
        <title>Chromosome-level reference genomes for two strains of Caenorhabditis briggsae: an improved platform for comparative genomics.</title>
        <authorList>
            <person name="Stevens L."/>
            <person name="Andersen E.C."/>
        </authorList>
    </citation>
    <scope>NUCLEOTIDE SEQUENCE [LARGE SCALE GENOMIC DNA]</scope>
    <source>
        <strain evidence="12">QX1410_ONT</strain>
        <tissue evidence="12">Whole-organism</tissue>
    </source>
</reference>
<dbReference type="Gene3D" id="2.40.50.40">
    <property type="match status" value="3"/>
</dbReference>
<feature type="compositionally biased region" description="Acidic residues" evidence="9">
    <location>
        <begin position="715"/>
        <end position="724"/>
    </location>
</feature>
<dbReference type="PROSITE" id="PS50013">
    <property type="entry name" value="CHROMO_2"/>
    <property type="match status" value="3"/>
</dbReference>
<feature type="compositionally biased region" description="Basic and acidic residues" evidence="9">
    <location>
        <begin position="381"/>
        <end position="406"/>
    </location>
</feature>
<feature type="compositionally biased region" description="Basic and acidic residues" evidence="9">
    <location>
        <begin position="580"/>
        <end position="594"/>
    </location>
</feature>
<feature type="compositionally biased region" description="Basic residues" evidence="9">
    <location>
        <begin position="880"/>
        <end position="893"/>
    </location>
</feature>
<name>A0AAE9AEG1_CAEBR</name>
<evidence type="ECO:0000256" key="9">
    <source>
        <dbReference type="SAM" id="MobiDB-lite"/>
    </source>
</evidence>
<dbReference type="GO" id="GO:0003700">
    <property type="term" value="F:DNA-binding transcription factor activity"/>
    <property type="evidence" value="ECO:0007669"/>
    <property type="project" value="InterPro"/>
</dbReference>
<keyword evidence="8" id="KW-0539">Nucleus</keyword>
<gene>
    <name evidence="12" type="ORF">L3Y34_002984</name>
</gene>
<evidence type="ECO:0000256" key="7">
    <source>
        <dbReference type="ARBA" id="ARBA00023170"/>
    </source>
</evidence>
<feature type="region of interest" description="Disordered" evidence="9">
    <location>
        <begin position="351"/>
        <end position="406"/>
    </location>
</feature>
<dbReference type="GO" id="GO:0097240">
    <property type="term" value="P:chromosome attachment to the nuclear envelope"/>
    <property type="evidence" value="ECO:0007669"/>
    <property type="project" value="InterPro"/>
</dbReference>
<dbReference type="CDD" id="cd18961">
    <property type="entry name" value="CD_CEC-4_like"/>
    <property type="match status" value="1"/>
</dbReference>
<dbReference type="PANTHER" id="PTHR10503:SF7">
    <property type="entry name" value="CHROMO DOMAIN-CONTAINING PROTEIN"/>
    <property type="match status" value="1"/>
</dbReference>
<keyword evidence="7" id="KW-0675">Receptor</keyword>
<dbReference type="PANTHER" id="PTHR10503">
    <property type="entry name" value="HP1 LIKE (HETEROCHROMATIN PROTEIN)-RELATED"/>
    <property type="match status" value="1"/>
</dbReference>
<accession>A0AAE9AEG1</accession>
<feature type="compositionally biased region" description="Acidic residues" evidence="9">
    <location>
        <begin position="801"/>
        <end position="811"/>
    </location>
</feature>
<dbReference type="Pfam" id="PF00105">
    <property type="entry name" value="zf-C4"/>
    <property type="match status" value="2"/>
</dbReference>
<dbReference type="EMBL" id="CP090894">
    <property type="protein sequence ID" value="ULT93179.1"/>
    <property type="molecule type" value="Genomic_DNA"/>
</dbReference>
<dbReference type="InterPro" id="IPR001628">
    <property type="entry name" value="Znf_hrmn_rcpt"/>
</dbReference>
<dbReference type="GO" id="GO:0043565">
    <property type="term" value="F:sequence-specific DNA binding"/>
    <property type="evidence" value="ECO:0007669"/>
    <property type="project" value="InterPro"/>
</dbReference>
<feature type="domain" description="Chromo" evidence="10">
    <location>
        <begin position="633"/>
        <end position="693"/>
    </location>
</feature>
<protein>
    <recommendedName>
        <fullName evidence="14">Chromo domain-containing protein</fullName>
    </recommendedName>
</protein>
<dbReference type="InterPro" id="IPR013088">
    <property type="entry name" value="Znf_NHR/GATA"/>
</dbReference>
<feature type="compositionally biased region" description="Basic residues" evidence="9">
    <location>
        <begin position="602"/>
        <end position="620"/>
    </location>
</feature>
<evidence type="ECO:0000256" key="5">
    <source>
        <dbReference type="ARBA" id="ARBA00023125"/>
    </source>
</evidence>
<dbReference type="SUPFAM" id="SSF57716">
    <property type="entry name" value="Glucocorticoid receptor-like (DNA-binding domain)"/>
    <property type="match status" value="2"/>
</dbReference>
<dbReference type="Pfam" id="PF00385">
    <property type="entry name" value="Chromo"/>
    <property type="match status" value="3"/>
</dbReference>
<dbReference type="InterPro" id="IPR016197">
    <property type="entry name" value="Chromo-like_dom_sf"/>
</dbReference>
<evidence type="ECO:0000256" key="2">
    <source>
        <dbReference type="ARBA" id="ARBA00022771"/>
    </source>
</evidence>
<evidence type="ECO:0008006" key="14">
    <source>
        <dbReference type="Google" id="ProtNLM"/>
    </source>
</evidence>
<dbReference type="Proteomes" id="UP000827892">
    <property type="component" value="Chromosome IV"/>
</dbReference>
<evidence type="ECO:0000313" key="12">
    <source>
        <dbReference type="EMBL" id="ULT93179.1"/>
    </source>
</evidence>
<feature type="compositionally biased region" description="Basic residues" evidence="9">
    <location>
        <begin position="370"/>
        <end position="380"/>
    </location>
</feature>
<feature type="domain" description="Chromo" evidence="10">
    <location>
        <begin position="465"/>
        <end position="525"/>
    </location>
</feature>
<dbReference type="SMART" id="SM00399">
    <property type="entry name" value="ZnF_C4"/>
    <property type="match status" value="1"/>
</dbReference>
<feature type="domain" description="Chromo" evidence="10">
    <location>
        <begin position="811"/>
        <end position="871"/>
    </location>
</feature>
<evidence type="ECO:0000256" key="4">
    <source>
        <dbReference type="ARBA" id="ARBA00023015"/>
    </source>
</evidence>
<evidence type="ECO:0000259" key="11">
    <source>
        <dbReference type="PROSITE" id="PS51030"/>
    </source>
</evidence>